<name>A0A1H1CI43_9MICC</name>
<feature type="compositionally biased region" description="Basic and acidic residues" evidence="1">
    <location>
        <begin position="7"/>
        <end position="22"/>
    </location>
</feature>
<evidence type="ECO:0000313" key="2">
    <source>
        <dbReference type="EMBL" id="SDQ63844.1"/>
    </source>
</evidence>
<feature type="compositionally biased region" description="Basic and acidic residues" evidence="1">
    <location>
        <begin position="44"/>
        <end position="57"/>
    </location>
</feature>
<feature type="compositionally biased region" description="Acidic residues" evidence="1">
    <location>
        <begin position="62"/>
        <end position="71"/>
    </location>
</feature>
<proteinExistence type="predicted"/>
<protein>
    <submittedName>
        <fullName evidence="2">Uncharacterized protein</fullName>
    </submittedName>
</protein>
<dbReference type="KEGG" id="acry:AC20117_07700"/>
<gene>
    <name evidence="2" type="ORF">SAMN04489742_1934</name>
</gene>
<organism evidence="2 3">
    <name type="scientific">Crystallibacter crystallopoietes</name>
    <dbReference type="NCBI Taxonomy" id="37928"/>
    <lineage>
        <taxon>Bacteria</taxon>
        <taxon>Bacillati</taxon>
        <taxon>Actinomycetota</taxon>
        <taxon>Actinomycetes</taxon>
        <taxon>Micrococcales</taxon>
        <taxon>Micrococcaceae</taxon>
        <taxon>Crystallibacter</taxon>
    </lineage>
</organism>
<feature type="region of interest" description="Disordered" evidence="1">
    <location>
        <begin position="1"/>
        <end position="110"/>
    </location>
</feature>
<evidence type="ECO:0000313" key="3">
    <source>
        <dbReference type="Proteomes" id="UP000181917"/>
    </source>
</evidence>
<keyword evidence="3" id="KW-1185">Reference proteome</keyword>
<reference evidence="2 3" key="1">
    <citation type="submission" date="2016-10" db="EMBL/GenBank/DDBJ databases">
        <authorList>
            <person name="de Groot N.N."/>
        </authorList>
    </citation>
    <scope>NUCLEOTIDE SEQUENCE [LARGE SCALE GENOMIC DNA]</scope>
    <source>
        <strain evidence="2 3">DSM 20117</strain>
    </source>
</reference>
<dbReference type="Proteomes" id="UP000181917">
    <property type="component" value="Unassembled WGS sequence"/>
</dbReference>
<evidence type="ECO:0000256" key="1">
    <source>
        <dbReference type="SAM" id="MobiDB-lite"/>
    </source>
</evidence>
<accession>A0A1H1CI43</accession>
<dbReference type="AlphaFoldDB" id="A0A1H1CI43"/>
<feature type="compositionally biased region" description="Basic and acidic residues" evidence="1">
    <location>
        <begin position="77"/>
        <end position="94"/>
    </location>
</feature>
<dbReference type="EMBL" id="FNKH01000002">
    <property type="protein sequence ID" value="SDQ63844.1"/>
    <property type="molecule type" value="Genomic_DNA"/>
</dbReference>
<dbReference type="STRING" id="37928.SAMN04489742_1934"/>
<sequence length="110" mass="12103">MMTESNEELHSETGADGGHYDEQLQQTNSEFRSGDAGDLGNDLRLAEEQEMIKHQAKGEFPNPEDEGENLEDVPPLDAEREAIDVPGEDLHNTDEADSSDDPYNLGGQDT</sequence>